<feature type="region of interest" description="Disordered" evidence="3">
    <location>
        <begin position="80"/>
        <end position="108"/>
    </location>
</feature>
<dbReference type="Pfam" id="PF00069">
    <property type="entry name" value="Pkinase"/>
    <property type="match status" value="1"/>
</dbReference>
<feature type="compositionally biased region" description="Polar residues" evidence="3">
    <location>
        <begin position="84"/>
        <end position="93"/>
    </location>
</feature>
<keyword evidence="1" id="KW-0649">Protein kinase inhibitor</keyword>
<dbReference type="GO" id="GO:0004860">
    <property type="term" value="F:protein kinase inhibitor activity"/>
    <property type="evidence" value="ECO:0007669"/>
    <property type="project" value="UniProtKB-KW"/>
</dbReference>
<feature type="domain" description="Protein kinase" evidence="4">
    <location>
        <begin position="174"/>
        <end position="430"/>
    </location>
</feature>
<protein>
    <recommendedName>
        <fullName evidence="4">Protein kinase domain-containing protein</fullName>
    </recommendedName>
</protein>
<gene>
    <name evidence="5" type="ORF">PLEPLA_LOCUS3175</name>
</gene>
<keyword evidence="6" id="KW-1185">Reference proteome</keyword>
<feature type="compositionally biased region" description="Polar residues" evidence="3">
    <location>
        <begin position="20"/>
        <end position="35"/>
    </location>
</feature>
<dbReference type="Proteomes" id="UP001153269">
    <property type="component" value="Unassembled WGS sequence"/>
</dbReference>
<feature type="region of interest" description="Disordered" evidence="3">
    <location>
        <begin position="1"/>
        <end position="36"/>
    </location>
</feature>
<evidence type="ECO:0000259" key="4">
    <source>
        <dbReference type="PROSITE" id="PS50011"/>
    </source>
</evidence>
<dbReference type="PANTHER" id="PTHR22961:SF14">
    <property type="entry name" value="TRIBBLES HOMOLOG 3"/>
    <property type="match status" value="1"/>
</dbReference>
<dbReference type="SMART" id="SM00220">
    <property type="entry name" value="S_TKc"/>
    <property type="match status" value="1"/>
</dbReference>
<comment type="similarity">
    <text evidence="2">Belongs to the protein kinase superfamily. CAMK Ser/Thr protein kinase family. Tribbles subfamily.</text>
</comment>
<dbReference type="InterPro" id="IPR011009">
    <property type="entry name" value="Kinase-like_dom_sf"/>
</dbReference>
<dbReference type="GO" id="GO:0032436">
    <property type="term" value="P:positive regulation of proteasomal ubiquitin-dependent protein catabolic process"/>
    <property type="evidence" value="ECO:0007669"/>
    <property type="project" value="TreeGrafter"/>
</dbReference>
<dbReference type="GO" id="GO:0031434">
    <property type="term" value="F:mitogen-activated protein kinase kinase binding"/>
    <property type="evidence" value="ECO:0007669"/>
    <property type="project" value="TreeGrafter"/>
</dbReference>
<dbReference type="SUPFAM" id="SSF56112">
    <property type="entry name" value="Protein kinase-like (PK-like)"/>
    <property type="match status" value="1"/>
</dbReference>
<evidence type="ECO:0000313" key="6">
    <source>
        <dbReference type="Proteomes" id="UP001153269"/>
    </source>
</evidence>
<sequence length="467" mass="52080">MIGSGLQHQSSAPPDDDTAGGSNVRTKQTRATAESSVPLEAVFGSWSEDKPRLRNRRNNKLRQRLRAAASSLLVVVCAPHTDSHGPTRTNKPAHTSLLPGPQAATAAPSTLHQQLKMSMSVATARSQMCLKRLLDEPQDNFLKCKRQRLAPPPPTPGLSPCVSPRIHAPKAGLSQSPSRVGSYFLYERCEGEETYRAVHEHTQQQYTCQVRPLRGYQEQLAAYARIGHHENICGLQDVVIGRDSVYIFLPGHHGDMHAHVRSRKRLGEEEAGLLFSQMLNAVMHCHHHGVVLRDLKLRRFVFTDRFRTRLALLGLEDCVVLHGNDNDDSLTDRHGCPAYVGPELLTNGKGSYSGRAADVWSLGVSLYTMLIGRYPFQDTQPAALFAKIRLGTFSVPAWLSPRAKCLIGCMLRKSPEERLEAWELLMHPWLTNPFTPHHSVHKTQHASHTQSKPEDDDQVVPTWSPKH</sequence>
<dbReference type="GO" id="GO:0005634">
    <property type="term" value="C:nucleus"/>
    <property type="evidence" value="ECO:0007669"/>
    <property type="project" value="TreeGrafter"/>
</dbReference>
<name>A0A9N7Y8R1_PLEPL</name>
<evidence type="ECO:0000256" key="3">
    <source>
        <dbReference type="SAM" id="MobiDB-lite"/>
    </source>
</evidence>
<accession>A0A9N7Y8R1</accession>
<organism evidence="5 6">
    <name type="scientific">Pleuronectes platessa</name>
    <name type="common">European plaice</name>
    <dbReference type="NCBI Taxonomy" id="8262"/>
    <lineage>
        <taxon>Eukaryota</taxon>
        <taxon>Metazoa</taxon>
        <taxon>Chordata</taxon>
        <taxon>Craniata</taxon>
        <taxon>Vertebrata</taxon>
        <taxon>Euteleostomi</taxon>
        <taxon>Actinopterygii</taxon>
        <taxon>Neopterygii</taxon>
        <taxon>Teleostei</taxon>
        <taxon>Neoteleostei</taxon>
        <taxon>Acanthomorphata</taxon>
        <taxon>Carangaria</taxon>
        <taxon>Pleuronectiformes</taxon>
        <taxon>Pleuronectoidei</taxon>
        <taxon>Pleuronectidae</taxon>
        <taxon>Pleuronectes</taxon>
    </lineage>
</organism>
<dbReference type="InterPro" id="IPR000719">
    <property type="entry name" value="Prot_kinase_dom"/>
</dbReference>
<comment type="caution">
    <text evidence="5">The sequence shown here is derived from an EMBL/GenBank/DDBJ whole genome shotgun (WGS) entry which is preliminary data.</text>
</comment>
<dbReference type="InterPro" id="IPR024104">
    <property type="entry name" value="Tribbles/Ser_Thr_kinase_40"/>
</dbReference>
<feature type="region of interest" description="Disordered" evidence="3">
    <location>
        <begin position="437"/>
        <end position="467"/>
    </location>
</feature>
<dbReference type="PANTHER" id="PTHR22961">
    <property type="entry name" value="SER/THR PROTEIN KINASE-TRB"/>
    <property type="match status" value="1"/>
</dbReference>
<dbReference type="EMBL" id="CADEAL010000157">
    <property type="protein sequence ID" value="CAB1415459.1"/>
    <property type="molecule type" value="Genomic_DNA"/>
</dbReference>
<dbReference type="GO" id="GO:0005524">
    <property type="term" value="F:ATP binding"/>
    <property type="evidence" value="ECO:0007669"/>
    <property type="project" value="InterPro"/>
</dbReference>
<dbReference type="Gene3D" id="1.10.510.10">
    <property type="entry name" value="Transferase(Phosphotransferase) domain 1"/>
    <property type="match status" value="1"/>
</dbReference>
<dbReference type="AlphaFoldDB" id="A0A9N7Y8R1"/>
<dbReference type="PROSITE" id="PS50011">
    <property type="entry name" value="PROTEIN_KINASE_DOM"/>
    <property type="match status" value="1"/>
</dbReference>
<feature type="compositionally biased region" description="Polar residues" evidence="3">
    <location>
        <begin position="1"/>
        <end position="12"/>
    </location>
</feature>
<reference evidence="5" key="1">
    <citation type="submission" date="2020-03" db="EMBL/GenBank/DDBJ databases">
        <authorList>
            <person name="Weist P."/>
        </authorList>
    </citation>
    <scope>NUCLEOTIDE SEQUENCE</scope>
</reference>
<dbReference type="Gene3D" id="3.30.200.20">
    <property type="entry name" value="Phosphorylase Kinase, domain 1"/>
    <property type="match status" value="1"/>
</dbReference>
<evidence type="ECO:0000256" key="1">
    <source>
        <dbReference type="ARBA" id="ARBA00023013"/>
    </source>
</evidence>
<dbReference type="GO" id="GO:0004672">
    <property type="term" value="F:protein kinase activity"/>
    <property type="evidence" value="ECO:0007669"/>
    <property type="project" value="InterPro"/>
</dbReference>
<evidence type="ECO:0000313" key="5">
    <source>
        <dbReference type="EMBL" id="CAB1415459.1"/>
    </source>
</evidence>
<evidence type="ECO:0000256" key="2">
    <source>
        <dbReference type="ARBA" id="ARBA00038180"/>
    </source>
</evidence>
<dbReference type="FunFam" id="1.10.510.10:FF:000153">
    <property type="entry name" value="Tribbles homolog 2"/>
    <property type="match status" value="1"/>
</dbReference>
<proteinExistence type="inferred from homology"/>